<evidence type="ECO:0000313" key="3">
    <source>
        <dbReference type="Proteomes" id="UP000487268"/>
    </source>
</evidence>
<dbReference type="EMBL" id="WEGH01000001">
    <property type="protein sequence ID" value="MQY02932.1"/>
    <property type="molecule type" value="Genomic_DNA"/>
</dbReference>
<sequence>MTEEEAELREQLEENVRSALARGESDIDQIVEEAVEYFDDEELSENLVREVAAAGLASYRVEQRGWTGMLDAERLLAAFRDLDAAGIVARADFTCCQTCGFTEIGAERPAGEEPRGFVFCHGQDVDGAIEGHGVYLAFGTFQEDGDVVAIAEQVIVALHRRGLAAKWYGNVNKRIHVPLTWRRRLPAAEAEGAPLRVRHYDRTRNTPDEDLPMDFETCRGLLYDLVPADGNFIVCESRSGAVVQGAWESGPARFWMETLDQEAECSYGRHVTLDEAAEVIRVLAEEDRVTLADLGELETVAWPAAPIP</sequence>
<accession>A0A7K0BPX6</accession>
<reference evidence="2 3" key="1">
    <citation type="submission" date="2019-10" db="EMBL/GenBank/DDBJ databases">
        <title>Actinomadura rubteroloni sp. nov. and Actinomadura macrotermitis sp. nov., isolated from the gut of fungus growing-termite Macrotermes natalensis.</title>
        <authorList>
            <person name="Benndorf R."/>
            <person name="Martin K."/>
            <person name="Kuefner M."/>
            <person name="De Beer W."/>
            <person name="Kaster A.-K."/>
            <person name="Vollmers J."/>
            <person name="Poulsen M."/>
            <person name="Beemelmanns C."/>
        </authorList>
    </citation>
    <scope>NUCLEOTIDE SEQUENCE [LARGE SCALE GENOMIC DNA]</scope>
    <source>
        <strain evidence="2 3">RB68</strain>
    </source>
</reference>
<dbReference type="InterPro" id="IPR054186">
    <property type="entry name" value="DUF6891"/>
</dbReference>
<dbReference type="RefSeq" id="WP_153530996.1">
    <property type="nucleotide sequence ID" value="NZ_WEGH01000001.1"/>
</dbReference>
<organism evidence="2 3">
    <name type="scientific">Actinomadura macrotermitis</name>
    <dbReference type="NCBI Taxonomy" id="2585200"/>
    <lineage>
        <taxon>Bacteria</taxon>
        <taxon>Bacillati</taxon>
        <taxon>Actinomycetota</taxon>
        <taxon>Actinomycetes</taxon>
        <taxon>Streptosporangiales</taxon>
        <taxon>Thermomonosporaceae</taxon>
        <taxon>Actinomadura</taxon>
    </lineage>
</organism>
<evidence type="ECO:0000313" key="2">
    <source>
        <dbReference type="EMBL" id="MQY02932.1"/>
    </source>
</evidence>
<proteinExistence type="predicted"/>
<keyword evidence="3" id="KW-1185">Reference proteome</keyword>
<comment type="caution">
    <text evidence="2">The sequence shown here is derived from an EMBL/GenBank/DDBJ whole genome shotgun (WGS) entry which is preliminary data.</text>
</comment>
<dbReference type="Proteomes" id="UP000487268">
    <property type="component" value="Unassembled WGS sequence"/>
</dbReference>
<dbReference type="OrthoDB" id="5515732at2"/>
<name>A0A7K0BPX6_9ACTN</name>
<dbReference type="AlphaFoldDB" id="A0A7K0BPX6"/>
<dbReference type="Pfam" id="PF21831">
    <property type="entry name" value="DUF6891"/>
    <property type="match status" value="1"/>
</dbReference>
<feature type="domain" description="DUF6891" evidence="1">
    <location>
        <begin position="6"/>
        <end position="185"/>
    </location>
</feature>
<protein>
    <recommendedName>
        <fullName evidence="1">DUF6891 domain-containing protein</fullName>
    </recommendedName>
</protein>
<gene>
    <name evidence="2" type="ORF">ACRB68_09670</name>
</gene>
<evidence type="ECO:0000259" key="1">
    <source>
        <dbReference type="Pfam" id="PF21831"/>
    </source>
</evidence>